<evidence type="ECO:0000256" key="1">
    <source>
        <dbReference type="SAM" id="Phobius"/>
    </source>
</evidence>
<protein>
    <recommendedName>
        <fullName evidence="4">Integral membrane protein</fullName>
    </recommendedName>
</protein>
<dbReference type="EMBL" id="BKBA01000004">
    <property type="protein sequence ID" value="GEQ13308.1"/>
    <property type="molecule type" value="Genomic_DNA"/>
</dbReference>
<feature type="transmembrane region" description="Helical" evidence="1">
    <location>
        <begin position="34"/>
        <end position="55"/>
    </location>
</feature>
<organism evidence="2 3">
    <name type="scientific">Knoellia locipacati</name>
    <dbReference type="NCBI Taxonomy" id="882824"/>
    <lineage>
        <taxon>Bacteria</taxon>
        <taxon>Bacillati</taxon>
        <taxon>Actinomycetota</taxon>
        <taxon>Actinomycetes</taxon>
        <taxon>Micrococcales</taxon>
        <taxon>Intrasporangiaceae</taxon>
        <taxon>Knoellia</taxon>
    </lineage>
</organism>
<gene>
    <name evidence="2" type="ORF">KLO01_13550</name>
</gene>
<keyword evidence="1" id="KW-0812">Transmembrane</keyword>
<reference evidence="2 3" key="1">
    <citation type="submission" date="2019-07" db="EMBL/GenBank/DDBJ databases">
        <title>Whole genome shotgun sequence of Knoellia locipacati NBRC 109775.</title>
        <authorList>
            <person name="Hosoyama A."/>
            <person name="Uohara A."/>
            <person name="Ohji S."/>
            <person name="Ichikawa N."/>
        </authorList>
    </citation>
    <scope>NUCLEOTIDE SEQUENCE [LARGE SCALE GENOMIC DNA]</scope>
    <source>
        <strain evidence="2 3">NBRC 109775</strain>
    </source>
</reference>
<dbReference type="AlphaFoldDB" id="A0A512SZC7"/>
<evidence type="ECO:0000313" key="3">
    <source>
        <dbReference type="Proteomes" id="UP000321793"/>
    </source>
</evidence>
<comment type="caution">
    <text evidence="2">The sequence shown here is derived from an EMBL/GenBank/DDBJ whole genome shotgun (WGS) entry which is preliminary data.</text>
</comment>
<keyword evidence="3" id="KW-1185">Reference proteome</keyword>
<evidence type="ECO:0000313" key="2">
    <source>
        <dbReference type="EMBL" id="GEQ13308.1"/>
    </source>
</evidence>
<accession>A0A512SZC7</accession>
<keyword evidence="1" id="KW-0472">Membrane</keyword>
<name>A0A512SZC7_9MICO</name>
<evidence type="ECO:0008006" key="4">
    <source>
        <dbReference type="Google" id="ProtNLM"/>
    </source>
</evidence>
<keyword evidence="1" id="KW-1133">Transmembrane helix</keyword>
<feature type="transmembrane region" description="Helical" evidence="1">
    <location>
        <begin position="62"/>
        <end position="82"/>
    </location>
</feature>
<dbReference type="Proteomes" id="UP000321793">
    <property type="component" value="Unassembled WGS sequence"/>
</dbReference>
<sequence length="135" mass="13744">MVAAVVLAAVSVGGAFVSVAGGLADTLLDAMGPTGRLSIPVPMMLAQLVAAWVASGRRRRPALVASALLAVVEPVCIVSGFFDGGYSDSARTGAHTAYQGLLVGMLAVVGVMAARRFSHLRRAQARRPIGARSGT</sequence>
<feature type="transmembrane region" description="Helical" evidence="1">
    <location>
        <begin position="97"/>
        <end position="117"/>
    </location>
</feature>
<proteinExistence type="predicted"/>